<dbReference type="Gene3D" id="3.40.50.150">
    <property type="entry name" value="Vaccinia Virus protein VP39"/>
    <property type="match status" value="1"/>
</dbReference>
<feature type="domain" description="Glycosyl transferase family 1" evidence="2">
    <location>
        <begin position="194"/>
        <end position="360"/>
    </location>
</feature>
<proteinExistence type="predicted"/>
<dbReference type="Gene3D" id="3.40.50.2000">
    <property type="entry name" value="Glycogen Phosphorylase B"/>
    <property type="match status" value="2"/>
</dbReference>
<dbReference type="AlphaFoldDB" id="A0A0G0IUQ0"/>
<dbReference type="CDD" id="cd03801">
    <property type="entry name" value="GT4_PimA-like"/>
    <property type="match status" value="1"/>
</dbReference>
<feature type="domain" description="Glycosyltransferase subfamily 4-like N-terminal" evidence="3">
    <location>
        <begin position="10"/>
        <end position="184"/>
    </location>
</feature>
<dbReference type="InterPro" id="IPR050194">
    <property type="entry name" value="Glycosyltransferase_grp1"/>
</dbReference>
<evidence type="ECO:0000259" key="3">
    <source>
        <dbReference type="Pfam" id="PF13439"/>
    </source>
</evidence>
<dbReference type="InterPro" id="IPR001296">
    <property type="entry name" value="Glyco_trans_1"/>
</dbReference>
<dbReference type="Proteomes" id="UP000034849">
    <property type="component" value="Unassembled WGS sequence"/>
</dbReference>
<feature type="transmembrane region" description="Helical" evidence="1">
    <location>
        <begin position="67"/>
        <end position="86"/>
    </location>
</feature>
<dbReference type="STRING" id="1619046.US42_C0004G0028"/>
<comment type="caution">
    <text evidence="4">The sequence shown here is derived from an EMBL/GenBank/DDBJ whole genome shotgun (WGS) entry which is preliminary data.</text>
</comment>
<sequence length="606" mass="69549">MPVLHYHPIIGGFEIFIKNICDRLKDKAEIFVVTGKVNNQPAFEQSAGLRIYRNASLFTLKDYSYSSYWYIFTMLPILFIKSWSLIKKEKIELLHAQGYFSGIICLLLKKLTGVPYLITIQSADFTVYHSEVKANFIVRWQDKLEKKVYREASICHAVSNDLVKHFANQGRTDAIMIPNGVETDIFKPIIWQEKNKIRNEIGIREKFVISCVSRLQEKNGTHDLISAIALLKKEGIAVECWIIGDGQERARLEKLVGELNIKDNIKFLGQILHEDAGKLVAATDLFVRPSLAEGFGIVYLEAFACGVPAIGTPVGGIPDFIVEGETGLICQVANPKDLAEKIKLLISNEELRNKIIANSFKLIKEKYSWDKIAEKIHNLYLENNQKNDQIKKWVSEFRVRNNWDSAKQRKVQEKEAKYIYNFFKKIALPNKNILEIGSGNGYLGAYLIELFSKNEKIKYTFSDLIPECVELCKKNTVLLKNDNIFYKVLDVYNPGNISGYNIIISTGYASAATYKEAVPILAKNIQSGAYLICDFVNHFSIFVFFQHPYNRLKQFIKYLLKKSDKKNYHFGKLGIKNYFGVYDLKLVKINSLRFRRNPFIAVFKKI</sequence>
<dbReference type="Pfam" id="PF13439">
    <property type="entry name" value="Glyco_transf_4"/>
    <property type="match status" value="1"/>
</dbReference>
<organism evidence="4 5">
    <name type="scientific">Candidatus Magasanikbacteria bacterium GW2011_GWC2_37_14</name>
    <dbReference type="NCBI Taxonomy" id="1619046"/>
    <lineage>
        <taxon>Bacteria</taxon>
        <taxon>Candidatus Magasanikiibacteriota</taxon>
    </lineage>
</organism>
<evidence type="ECO:0000256" key="1">
    <source>
        <dbReference type="SAM" id="Phobius"/>
    </source>
</evidence>
<dbReference type="InterPro" id="IPR028098">
    <property type="entry name" value="Glyco_trans_4-like_N"/>
</dbReference>
<gene>
    <name evidence="4" type="ORF">US42_C0004G0028</name>
</gene>
<keyword evidence="1" id="KW-1133">Transmembrane helix</keyword>
<accession>A0A0G0IUQ0</accession>
<name>A0A0G0IUQ0_9BACT</name>
<dbReference type="InterPro" id="IPR029063">
    <property type="entry name" value="SAM-dependent_MTases_sf"/>
</dbReference>
<dbReference type="PANTHER" id="PTHR45947">
    <property type="entry name" value="SULFOQUINOVOSYL TRANSFERASE SQD2"/>
    <property type="match status" value="1"/>
</dbReference>
<feature type="transmembrane region" description="Helical" evidence="1">
    <location>
        <begin position="98"/>
        <end position="118"/>
    </location>
</feature>
<evidence type="ECO:0000313" key="5">
    <source>
        <dbReference type="Proteomes" id="UP000034849"/>
    </source>
</evidence>
<protein>
    <submittedName>
        <fullName evidence="4">Glycosyltransferase</fullName>
    </submittedName>
</protein>
<keyword evidence="4" id="KW-0808">Transferase</keyword>
<dbReference type="SUPFAM" id="SSF53756">
    <property type="entry name" value="UDP-Glycosyltransferase/glycogen phosphorylase"/>
    <property type="match status" value="1"/>
</dbReference>
<keyword evidence="1" id="KW-0472">Membrane</keyword>
<dbReference type="EMBL" id="LBSX01000004">
    <property type="protein sequence ID" value="KKQ27889.1"/>
    <property type="molecule type" value="Genomic_DNA"/>
</dbReference>
<dbReference type="GO" id="GO:0016757">
    <property type="term" value="F:glycosyltransferase activity"/>
    <property type="evidence" value="ECO:0007669"/>
    <property type="project" value="InterPro"/>
</dbReference>
<reference evidence="4 5" key="1">
    <citation type="journal article" date="2015" name="Nature">
        <title>rRNA introns, odd ribosomes, and small enigmatic genomes across a large radiation of phyla.</title>
        <authorList>
            <person name="Brown C.T."/>
            <person name="Hug L.A."/>
            <person name="Thomas B.C."/>
            <person name="Sharon I."/>
            <person name="Castelle C.J."/>
            <person name="Singh A."/>
            <person name="Wilkins M.J."/>
            <person name="Williams K.H."/>
            <person name="Banfield J.F."/>
        </authorList>
    </citation>
    <scope>NUCLEOTIDE SEQUENCE [LARGE SCALE GENOMIC DNA]</scope>
</reference>
<evidence type="ECO:0000313" key="4">
    <source>
        <dbReference type="EMBL" id="KKQ27889.1"/>
    </source>
</evidence>
<dbReference type="Pfam" id="PF00534">
    <property type="entry name" value="Glycos_transf_1"/>
    <property type="match status" value="1"/>
</dbReference>
<dbReference type="SUPFAM" id="SSF53335">
    <property type="entry name" value="S-adenosyl-L-methionine-dependent methyltransferases"/>
    <property type="match status" value="1"/>
</dbReference>
<keyword evidence="1" id="KW-0812">Transmembrane</keyword>
<dbReference type="CDD" id="cd02440">
    <property type="entry name" value="AdoMet_MTases"/>
    <property type="match status" value="1"/>
</dbReference>
<evidence type="ECO:0000259" key="2">
    <source>
        <dbReference type="Pfam" id="PF00534"/>
    </source>
</evidence>
<dbReference type="PANTHER" id="PTHR45947:SF3">
    <property type="entry name" value="SULFOQUINOVOSYL TRANSFERASE SQD2"/>
    <property type="match status" value="1"/>
</dbReference>